<comment type="caution">
    <text evidence="1">The sequence shown here is derived from an EMBL/GenBank/DDBJ whole genome shotgun (WGS) entry which is preliminary data.</text>
</comment>
<sequence length="78" mass="8674">MPGAQVHLLESQSLIPESSEQRPPLLCLTPSSCVPITPPIIDFGEVQAFRVEFQQGKKWLLVSWPVQVRKTLKDGFSG</sequence>
<protein>
    <submittedName>
        <fullName evidence="1">Uncharacterized protein</fullName>
    </submittedName>
</protein>
<accession>A0A7J6V4I0</accession>
<dbReference type="AlphaFoldDB" id="A0A7J6V4I0"/>
<evidence type="ECO:0000313" key="2">
    <source>
        <dbReference type="Proteomes" id="UP000554482"/>
    </source>
</evidence>
<name>A0A7J6V4I0_THATH</name>
<organism evidence="1 2">
    <name type="scientific">Thalictrum thalictroides</name>
    <name type="common">Rue-anemone</name>
    <name type="synonym">Anemone thalictroides</name>
    <dbReference type="NCBI Taxonomy" id="46969"/>
    <lineage>
        <taxon>Eukaryota</taxon>
        <taxon>Viridiplantae</taxon>
        <taxon>Streptophyta</taxon>
        <taxon>Embryophyta</taxon>
        <taxon>Tracheophyta</taxon>
        <taxon>Spermatophyta</taxon>
        <taxon>Magnoliopsida</taxon>
        <taxon>Ranunculales</taxon>
        <taxon>Ranunculaceae</taxon>
        <taxon>Thalictroideae</taxon>
        <taxon>Thalictrum</taxon>
    </lineage>
</organism>
<keyword evidence="2" id="KW-1185">Reference proteome</keyword>
<gene>
    <name evidence="1" type="ORF">FRX31_030592</name>
</gene>
<evidence type="ECO:0000313" key="1">
    <source>
        <dbReference type="EMBL" id="KAF5179823.1"/>
    </source>
</evidence>
<dbReference type="Proteomes" id="UP000554482">
    <property type="component" value="Unassembled WGS sequence"/>
</dbReference>
<dbReference type="EMBL" id="JABWDY010038294">
    <property type="protein sequence ID" value="KAF5179823.1"/>
    <property type="molecule type" value="Genomic_DNA"/>
</dbReference>
<reference evidence="1 2" key="1">
    <citation type="submission" date="2020-06" db="EMBL/GenBank/DDBJ databases">
        <title>Transcriptomic and genomic resources for Thalictrum thalictroides and T. hernandezii: Facilitating candidate gene discovery in an emerging model plant lineage.</title>
        <authorList>
            <person name="Arias T."/>
            <person name="Riano-Pachon D.M."/>
            <person name="Di Stilio V.S."/>
        </authorList>
    </citation>
    <scope>NUCLEOTIDE SEQUENCE [LARGE SCALE GENOMIC DNA]</scope>
    <source>
        <strain evidence="2">cv. WT478/WT964</strain>
        <tissue evidence="1">Leaves</tissue>
    </source>
</reference>
<proteinExistence type="predicted"/>